<protein>
    <submittedName>
        <fullName evidence="2">Uncharacterized protein</fullName>
    </submittedName>
</protein>
<dbReference type="KEGG" id="msf:IT882_02390"/>
<name>A0A7S8MXG5_9MICO</name>
<keyword evidence="1" id="KW-0472">Membrane</keyword>
<sequence>MTEPQSWVLIGIFATIMLGGLTLSTNLIMRAVTASISGVEGRIDGLDTKIESLRGEMNARFDAMGTRIDHLDRDVAALSRRVWGEPSGE</sequence>
<gene>
    <name evidence="2" type="ORF">IT882_02390</name>
</gene>
<keyword evidence="3" id="KW-1185">Reference proteome</keyword>
<proteinExistence type="predicted"/>
<evidence type="ECO:0000313" key="2">
    <source>
        <dbReference type="EMBL" id="QPE04992.1"/>
    </source>
</evidence>
<feature type="transmembrane region" description="Helical" evidence="1">
    <location>
        <begin position="6"/>
        <end position="28"/>
    </location>
</feature>
<reference evidence="2 3" key="1">
    <citation type="submission" date="2020-11" db="EMBL/GenBank/DDBJ databases">
        <title>Amino acid is mineralized and recycled by bacteria in oceanic microbiome.</title>
        <authorList>
            <person name="Zheng L.Y."/>
        </authorList>
    </citation>
    <scope>NUCLEOTIDE SEQUENCE [LARGE SCALE GENOMIC DNA]</scope>
    <source>
        <strain evidence="2 3">A32-1</strain>
    </source>
</reference>
<evidence type="ECO:0000313" key="3">
    <source>
        <dbReference type="Proteomes" id="UP000594480"/>
    </source>
</evidence>
<dbReference type="AlphaFoldDB" id="A0A7S8MXG5"/>
<dbReference type="RefSeq" id="WP_195693013.1">
    <property type="nucleotide sequence ID" value="NZ_CP064760.1"/>
</dbReference>
<dbReference type="EMBL" id="CP064760">
    <property type="protein sequence ID" value="QPE04992.1"/>
    <property type="molecule type" value="Genomic_DNA"/>
</dbReference>
<organism evidence="2 3">
    <name type="scientific">Microbacterium schleiferi</name>
    <dbReference type="NCBI Taxonomy" id="69362"/>
    <lineage>
        <taxon>Bacteria</taxon>
        <taxon>Bacillati</taxon>
        <taxon>Actinomycetota</taxon>
        <taxon>Actinomycetes</taxon>
        <taxon>Micrococcales</taxon>
        <taxon>Microbacteriaceae</taxon>
        <taxon>Microbacterium</taxon>
    </lineage>
</organism>
<dbReference type="Proteomes" id="UP000594480">
    <property type="component" value="Chromosome"/>
</dbReference>
<dbReference type="Gene3D" id="1.20.1270.70">
    <property type="entry name" value="Designed single chain three-helix bundle"/>
    <property type="match status" value="1"/>
</dbReference>
<accession>A0A7S8MXG5</accession>
<keyword evidence="1" id="KW-0812">Transmembrane</keyword>
<keyword evidence="1" id="KW-1133">Transmembrane helix</keyword>
<evidence type="ECO:0000256" key="1">
    <source>
        <dbReference type="SAM" id="Phobius"/>
    </source>
</evidence>